<evidence type="ECO:0000256" key="17">
    <source>
        <dbReference type="ARBA" id="ARBA00065348"/>
    </source>
</evidence>
<keyword evidence="5" id="KW-0645">Protease</keyword>
<dbReference type="GO" id="GO:0065003">
    <property type="term" value="P:protein-containing complex assembly"/>
    <property type="evidence" value="ECO:0007669"/>
    <property type="project" value="EnsemblFungi"/>
</dbReference>
<comment type="similarity">
    <text evidence="4">In the N-terminal section; belongs to the AAA ATPase family.</text>
</comment>
<sequence length="944" mass="107134">MMLFNSFNKFKTVSLMKYSPVLKQSNKTFNKMGSYRFFGNIPTTPKTPGVKENNLFILYNFFKYINQNQKLTSFKKLEDSILEEEDVIRPKINYKTMKEHHNSSELEKIRSTLKDYLTLSPTAFMKIYKDSDFIKYLNNQETFQKKASYESELLSFSTKLNNELNPITASTNAADDSDEAFNLIKMNCSVNKIPSDSVWEENFPHFEYDFIQEIKGRLFIVNVGMSFSAMYDSNANVDSMKWGLVDQYRTDLFLDFISPHYDALEAELNMLKDKLPFEMHTKDFKPLRKASVQKNNFNNLFVQNDIMNKPNVKVIEIKFNFIKYFLGFLLLSFIFSMMATTSKPGEDKTLITFQQFKNDFLAKNYVERLFVYNKDYVEIKLTPTGMSSLDTSMGNYRFVIGDIDIFEKNLEAIQDDMNIAPNMRVPVVYFNKAVTLRDIFINWGPTLLMAGGMIYLLSKGAKSLKLKGLVPGGEKKKFEEILNVETKFKDVAGCDEAKQEIMEFVHFLREPAKYEKLGARLPRGAILSGPPGTGKTLLAKATAGEAGVPFYSVSGAEFVEMFVGMGASRVRELFTTARKNAPSIIFIDEIDAIGKARGSSGGNDEREATLNQILVELDGFKSDDHVVVLAGTNRADLLDKALTRPGRFDRHVTVDNPEFHGRKQLFELYLKKVKYDTQIDSLVDRLAALTAGFSGADISNCCNEAALFAARDKSSSITLKHFEQAIDRTIAGLERKTKLLTPEEKKIVAYHEAGHAICGWYLREADPLLKVSIIPRSQGVLGFAQYVPGDKYLMNNNEFTDKITQLLGGRVSEELHFDSVTGGAHDDIKKITNLARSMVAQLGMSKKVGWAFYGKDQNSSDYTKPFSEETAELIDKEVKRIVDECYTSCKNLLTEKAQEVEIIAQELLKNEVLSRDDLVRLLGKRPFPEKNMDYINSIGEGKKD</sequence>
<dbReference type="SMART" id="SM00382">
    <property type="entry name" value="AAA"/>
    <property type="match status" value="1"/>
</dbReference>
<dbReference type="PANTHER" id="PTHR43655">
    <property type="entry name" value="ATP-DEPENDENT PROTEASE"/>
    <property type="match status" value="1"/>
</dbReference>
<protein>
    <submittedName>
        <fullName evidence="19">Related to Mitochondrial respiratory chain complexes assembly protein AFG3</fullName>
    </submittedName>
</protein>
<dbReference type="InterPro" id="IPR005936">
    <property type="entry name" value="FtsH"/>
</dbReference>
<dbReference type="InterPro" id="IPR027417">
    <property type="entry name" value="P-loop_NTPase"/>
</dbReference>
<dbReference type="Pfam" id="PF00004">
    <property type="entry name" value="AAA"/>
    <property type="match status" value="1"/>
</dbReference>
<comment type="subcellular location">
    <subcellularLocation>
        <location evidence="2">Mitochondrion membrane</location>
        <topology evidence="2">Multi-pass membrane protein</topology>
    </subcellularLocation>
</comment>
<keyword evidence="14" id="KW-0496">Mitochondrion</keyword>
<evidence type="ECO:0000256" key="10">
    <source>
        <dbReference type="ARBA" id="ARBA00022833"/>
    </source>
</evidence>
<keyword evidence="6" id="KW-0812">Transmembrane</keyword>
<accession>A0A1L0FLM7</accession>
<evidence type="ECO:0000256" key="16">
    <source>
        <dbReference type="ARBA" id="ARBA00048778"/>
    </source>
</evidence>
<dbReference type="InterPro" id="IPR041569">
    <property type="entry name" value="AAA_lid_3"/>
</dbReference>
<dbReference type="HAMAP" id="MF_01458">
    <property type="entry name" value="FtsH"/>
    <property type="match status" value="1"/>
</dbReference>
<dbReference type="GO" id="GO:0046872">
    <property type="term" value="F:metal ion binding"/>
    <property type="evidence" value="ECO:0007669"/>
    <property type="project" value="UniProtKB-KW"/>
</dbReference>
<evidence type="ECO:0000256" key="13">
    <source>
        <dbReference type="ARBA" id="ARBA00023049"/>
    </source>
</evidence>
<keyword evidence="11" id="KW-0067">ATP-binding</keyword>
<evidence type="ECO:0000256" key="14">
    <source>
        <dbReference type="ARBA" id="ARBA00023128"/>
    </source>
</evidence>
<dbReference type="FunFam" id="3.40.50.300:FF:000001">
    <property type="entry name" value="ATP-dependent zinc metalloprotease FtsH"/>
    <property type="match status" value="1"/>
</dbReference>
<dbReference type="OrthoDB" id="1413014at2759"/>
<evidence type="ECO:0000256" key="6">
    <source>
        <dbReference type="ARBA" id="ARBA00022692"/>
    </source>
</evidence>
<proteinExistence type="inferred from homology"/>
<dbReference type="Gene3D" id="3.40.1690.20">
    <property type="match status" value="1"/>
</dbReference>
<dbReference type="GO" id="GO:0030163">
    <property type="term" value="P:protein catabolic process"/>
    <property type="evidence" value="ECO:0007669"/>
    <property type="project" value="EnsemblFungi"/>
</dbReference>
<evidence type="ECO:0000256" key="9">
    <source>
        <dbReference type="ARBA" id="ARBA00022801"/>
    </source>
</evidence>
<comment type="subunit">
    <text evidence="17">Component of the 850 kDa m-AAA protease complex, a heterohexamer composed of YTA12/RCA1 and YTA10/AFG3. Associates with the prohibitin complex, composed of PHB1 and PHB2, inhibiting the activity of the m-AAA protease complex.</text>
</comment>
<keyword evidence="8" id="KW-0547">Nucleotide-binding</keyword>
<keyword evidence="10" id="KW-0862">Zinc</keyword>
<evidence type="ECO:0000256" key="12">
    <source>
        <dbReference type="ARBA" id="ARBA00022989"/>
    </source>
</evidence>
<dbReference type="GO" id="GO:0004222">
    <property type="term" value="F:metalloendopeptidase activity"/>
    <property type="evidence" value="ECO:0007669"/>
    <property type="project" value="InterPro"/>
</dbReference>
<evidence type="ECO:0000256" key="8">
    <source>
        <dbReference type="ARBA" id="ARBA00022741"/>
    </source>
</evidence>
<dbReference type="InterPro" id="IPR003593">
    <property type="entry name" value="AAA+_ATPase"/>
</dbReference>
<evidence type="ECO:0000256" key="2">
    <source>
        <dbReference type="ARBA" id="ARBA00004225"/>
    </source>
</evidence>
<dbReference type="InterPro" id="IPR003959">
    <property type="entry name" value="ATPase_AAA_core"/>
</dbReference>
<dbReference type="GO" id="GO:0005745">
    <property type="term" value="C:m-AAA complex"/>
    <property type="evidence" value="ECO:0007669"/>
    <property type="project" value="EnsemblFungi"/>
</dbReference>
<dbReference type="Gene3D" id="1.20.58.760">
    <property type="entry name" value="Peptidase M41"/>
    <property type="match status" value="1"/>
</dbReference>
<organism evidence="19 20">
    <name type="scientific">Hanseniaspora guilliermondii</name>
    <dbReference type="NCBI Taxonomy" id="56406"/>
    <lineage>
        <taxon>Eukaryota</taxon>
        <taxon>Fungi</taxon>
        <taxon>Dikarya</taxon>
        <taxon>Ascomycota</taxon>
        <taxon>Saccharomycotina</taxon>
        <taxon>Saccharomycetes</taxon>
        <taxon>Saccharomycodales</taxon>
        <taxon>Saccharomycodaceae</taxon>
        <taxon>Hanseniaspora</taxon>
    </lineage>
</organism>
<dbReference type="PANTHER" id="PTHR43655:SF14">
    <property type="entry name" value="MITOCHONDRIAL RESPIRATORY CHAIN COMPLEXES ASSEMBLY PROTEIN YTA12"/>
    <property type="match status" value="1"/>
</dbReference>
<dbReference type="Proteomes" id="UP000183365">
    <property type="component" value="Unassembled WGS sequence"/>
</dbReference>
<evidence type="ECO:0000313" key="19">
    <source>
        <dbReference type="EMBL" id="SGZ40462.1"/>
    </source>
</evidence>
<gene>
    <name evidence="19" type="ORF">HGUI_02662</name>
</gene>
<dbReference type="GO" id="GO:0016887">
    <property type="term" value="F:ATP hydrolysis activity"/>
    <property type="evidence" value="ECO:0007669"/>
    <property type="project" value="EnsemblFungi"/>
</dbReference>
<dbReference type="SUPFAM" id="SSF52540">
    <property type="entry name" value="P-loop containing nucleoside triphosphate hydrolases"/>
    <property type="match status" value="1"/>
</dbReference>
<comment type="similarity">
    <text evidence="3">In the C-terminal section; belongs to the peptidase M41 family.</text>
</comment>
<dbReference type="Gene3D" id="3.40.50.300">
    <property type="entry name" value="P-loop containing nucleotide triphosphate hydrolases"/>
    <property type="match status" value="1"/>
</dbReference>
<dbReference type="Pfam" id="PF01434">
    <property type="entry name" value="Peptidase_M41"/>
    <property type="match status" value="1"/>
</dbReference>
<dbReference type="PROSITE" id="PS00674">
    <property type="entry name" value="AAA"/>
    <property type="match status" value="1"/>
</dbReference>
<evidence type="ECO:0000256" key="11">
    <source>
        <dbReference type="ARBA" id="ARBA00022840"/>
    </source>
</evidence>
<evidence type="ECO:0000256" key="3">
    <source>
        <dbReference type="ARBA" id="ARBA00010044"/>
    </source>
</evidence>
<keyword evidence="13" id="KW-0482">Metalloprotease</keyword>
<dbReference type="GO" id="GO:0034982">
    <property type="term" value="P:mitochondrial protein processing"/>
    <property type="evidence" value="ECO:0007669"/>
    <property type="project" value="TreeGrafter"/>
</dbReference>
<dbReference type="GO" id="GO:0004176">
    <property type="term" value="F:ATP-dependent peptidase activity"/>
    <property type="evidence" value="ECO:0007669"/>
    <property type="project" value="InterPro"/>
</dbReference>
<feature type="domain" description="AAA+ ATPase" evidence="18">
    <location>
        <begin position="521"/>
        <end position="658"/>
    </location>
</feature>
<dbReference type="InterPro" id="IPR000642">
    <property type="entry name" value="Peptidase_M41"/>
</dbReference>
<comment type="cofactor">
    <cofactor evidence="1">
        <name>Zn(2+)</name>
        <dbReference type="ChEBI" id="CHEBI:29105"/>
    </cofactor>
</comment>
<dbReference type="Gene3D" id="1.10.8.60">
    <property type="match status" value="1"/>
</dbReference>
<evidence type="ECO:0000256" key="7">
    <source>
        <dbReference type="ARBA" id="ARBA00022723"/>
    </source>
</evidence>
<evidence type="ECO:0000313" key="20">
    <source>
        <dbReference type="Proteomes" id="UP000183365"/>
    </source>
</evidence>
<dbReference type="InterPro" id="IPR050928">
    <property type="entry name" value="ATP-dep_Zn_Metalloprotease"/>
</dbReference>
<dbReference type="CDD" id="cd19501">
    <property type="entry name" value="RecA-like_FtsH"/>
    <property type="match status" value="1"/>
</dbReference>
<keyword evidence="7" id="KW-0479">Metal-binding</keyword>
<evidence type="ECO:0000256" key="15">
    <source>
        <dbReference type="ARBA" id="ARBA00023136"/>
    </source>
</evidence>
<dbReference type="Pfam" id="PF17862">
    <property type="entry name" value="AAA_lid_3"/>
    <property type="match status" value="1"/>
</dbReference>
<dbReference type="FunFam" id="1.10.8.60:FF:000019">
    <property type="entry name" value="AFG3-like AAA ATPase 2"/>
    <property type="match status" value="1"/>
</dbReference>
<dbReference type="GO" id="GO:0140567">
    <property type="term" value="F:membrane protein dislocase activity"/>
    <property type="evidence" value="ECO:0007669"/>
    <property type="project" value="EnsemblFungi"/>
</dbReference>
<dbReference type="GO" id="GO:0005524">
    <property type="term" value="F:ATP binding"/>
    <property type="evidence" value="ECO:0007669"/>
    <property type="project" value="UniProtKB-KW"/>
</dbReference>
<keyword evidence="15" id="KW-0472">Membrane</keyword>
<dbReference type="GO" id="GO:0006465">
    <property type="term" value="P:signal peptide processing"/>
    <property type="evidence" value="ECO:0007669"/>
    <property type="project" value="EnsemblFungi"/>
</dbReference>
<keyword evidence="9" id="KW-0378">Hydrolase</keyword>
<dbReference type="SUPFAM" id="SSF140990">
    <property type="entry name" value="FtsH protease domain-like"/>
    <property type="match status" value="1"/>
</dbReference>
<keyword evidence="20" id="KW-1185">Reference proteome</keyword>
<name>A0A1L0FLM7_9ASCO</name>
<keyword evidence="12" id="KW-1133">Transmembrane helix</keyword>
<dbReference type="FunFam" id="1.20.58.760:FF:000003">
    <property type="entry name" value="AFG3-like AAA ATPase 2"/>
    <property type="match status" value="1"/>
</dbReference>
<dbReference type="AlphaFoldDB" id="A0A1L0FLM7"/>
<dbReference type="NCBIfam" id="TIGR01241">
    <property type="entry name" value="FtsH_fam"/>
    <property type="match status" value="1"/>
</dbReference>
<comment type="catalytic activity">
    <reaction evidence="16">
        <text>ATP + H2O = ADP + phosphate + H(+)</text>
        <dbReference type="Rhea" id="RHEA:13065"/>
        <dbReference type="ChEBI" id="CHEBI:15377"/>
        <dbReference type="ChEBI" id="CHEBI:15378"/>
        <dbReference type="ChEBI" id="CHEBI:30616"/>
        <dbReference type="ChEBI" id="CHEBI:43474"/>
        <dbReference type="ChEBI" id="CHEBI:456216"/>
    </reaction>
    <physiologicalReaction direction="left-to-right" evidence="16">
        <dbReference type="Rhea" id="RHEA:13066"/>
    </physiologicalReaction>
</comment>
<evidence type="ECO:0000256" key="1">
    <source>
        <dbReference type="ARBA" id="ARBA00001947"/>
    </source>
</evidence>
<reference evidence="20" key="1">
    <citation type="submission" date="2016-11" db="EMBL/GenBank/DDBJ databases">
        <authorList>
            <person name="Guldener U."/>
        </authorList>
    </citation>
    <scope>NUCLEOTIDE SEQUENCE [LARGE SCALE GENOMIC DNA]</scope>
</reference>
<dbReference type="InterPro" id="IPR037219">
    <property type="entry name" value="Peptidase_M41-like"/>
</dbReference>
<evidence type="ECO:0000259" key="18">
    <source>
        <dbReference type="SMART" id="SM00382"/>
    </source>
</evidence>
<dbReference type="InterPro" id="IPR003960">
    <property type="entry name" value="ATPase_AAA_CS"/>
</dbReference>
<dbReference type="EMBL" id="FQNF01000051">
    <property type="protein sequence ID" value="SGZ40462.1"/>
    <property type="molecule type" value="Genomic_DNA"/>
</dbReference>
<dbReference type="GO" id="GO:0097002">
    <property type="term" value="C:mitochondrial inner boundary membrane"/>
    <property type="evidence" value="ECO:0007669"/>
    <property type="project" value="EnsemblFungi"/>
</dbReference>
<dbReference type="VEuPathDB" id="FungiDB:HGUI_02662"/>
<evidence type="ECO:0000256" key="4">
    <source>
        <dbReference type="ARBA" id="ARBA00010550"/>
    </source>
</evidence>
<evidence type="ECO:0000256" key="5">
    <source>
        <dbReference type="ARBA" id="ARBA00022670"/>
    </source>
</evidence>